<evidence type="ECO:0000313" key="4">
    <source>
        <dbReference type="Proteomes" id="UP000316125"/>
    </source>
</evidence>
<dbReference type="Proteomes" id="UP000316125">
    <property type="component" value="Chromosome"/>
</dbReference>
<dbReference type="OrthoDB" id="9794876at2"/>
<dbReference type="AlphaFoldDB" id="A0A4Y5YQL6"/>
<accession>A0A4Y5YQL6</accession>
<evidence type="ECO:0000256" key="2">
    <source>
        <dbReference type="HAMAP-Rule" id="MF_00048"/>
    </source>
</evidence>
<gene>
    <name evidence="3" type="ORF">FIV50_07885</name>
</gene>
<dbReference type="InterPro" id="IPR011335">
    <property type="entry name" value="Restrct_endonuc-II-like"/>
</dbReference>
<comment type="similarity">
    <text evidence="1 2">Belongs to the UPF0102 family.</text>
</comment>
<reference evidence="3 4" key="1">
    <citation type="submission" date="2019-06" db="EMBL/GenBank/DDBJ databases">
        <title>Complete genome of Microbacterium foliorum M2.</title>
        <authorList>
            <person name="Cao G."/>
        </authorList>
    </citation>
    <scope>NUCLEOTIDE SEQUENCE [LARGE SCALE GENOMIC DNA]</scope>
    <source>
        <strain evidence="3 4">M2</strain>
    </source>
</reference>
<sequence>MAAKDELGRSGEEQAVRYLTGIGYEVLDRNWRCAQGEIDIVASRGRHLAVVEVKTRRTIAHGHPFEAVDARKIRRLWQLAHAWAADHPDLSHGLMIRIEAIGIIGADPEHSTLEHLVDVS</sequence>
<protein>
    <recommendedName>
        <fullName evidence="2">UPF0102 protein FIV50_07885</fullName>
    </recommendedName>
</protein>
<name>A0A4Y5YQL6_9MICO</name>
<dbReference type="EMBL" id="CP041040">
    <property type="protein sequence ID" value="QDE34719.1"/>
    <property type="molecule type" value="Genomic_DNA"/>
</dbReference>
<dbReference type="NCBIfam" id="NF009154">
    <property type="entry name" value="PRK12497.3-3"/>
    <property type="match status" value="1"/>
</dbReference>
<dbReference type="PANTHER" id="PTHR34039">
    <property type="entry name" value="UPF0102 PROTEIN YRAN"/>
    <property type="match status" value="1"/>
</dbReference>
<organism evidence="3 4">
    <name type="scientific">Microbacterium foliorum</name>
    <dbReference type="NCBI Taxonomy" id="104336"/>
    <lineage>
        <taxon>Bacteria</taxon>
        <taxon>Bacillati</taxon>
        <taxon>Actinomycetota</taxon>
        <taxon>Actinomycetes</taxon>
        <taxon>Micrococcales</taxon>
        <taxon>Microbacteriaceae</taxon>
        <taxon>Microbacterium</taxon>
    </lineage>
</organism>
<dbReference type="Pfam" id="PF02021">
    <property type="entry name" value="UPF0102"/>
    <property type="match status" value="1"/>
</dbReference>
<proteinExistence type="inferred from homology"/>
<dbReference type="PANTHER" id="PTHR34039:SF1">
    <property type="entry name" value="UPF0102 PROTEIN YRAN"/>
    <property type="match status" value="1"/>
</dbReference>
<dbReference type="SUPFAM" id="SSF52980">
    <property type="entry name" value="Restriction endonuclease-like"/>
    <property type="match status" value="1"/>
</dbReference>
<dbReference type="GO" id="GO:0003676">
    <property type="term" value="F:nucleic acid binding"/>
    <property type="evidence" value="ECO:0007669"/>
    <property type="project" value="InterPro"/>
</dbReference>
<dbReference type="InterPro" id="IPR011856">
    <property type="entry name" value="tRNA_endonuc-like_dom_sf"/>
</dbReference>
<dbReference type="Gene3D" id="3.40.1350.10">
    <property type="match status" value="1"/>
</dbReference>
<dbReference type="HAMAP" id="MF_00048">
    <property type="entry name" value="UPF0102"/>
    <property type="match status" value="1"/>
</dbReference>
<evidence type="ECO:0000313" key="3">
    <source>
        <dbReference type="EMBL" id="QDE34719.1"/>
    </source>
</evidence>
<dbReference type="InterPro" id="IPR003509">
    <property type="entry name" value="UPF0102_YraN-like"/>
</dbReference>
<dbReference type="RefSeq" id="WP_140036961.1">
    <property type="nucleotide sequence ID" value="NZ_CP041040.1"/>
</dbReference>
<evidence type="ECO:0000256" key="1">
    <source>
        <dbReference type="ARBA" id="ARBA00006738"/>
    </source>
</evidence>
<dbReference type="CDD" id="cd20736">
    <property type="entry name" value="PoNe_Nuclease"/>
    <property type="match status" value="1"/>
</dbReference>